<dbReference type="CDD" id="cd00118">
    <property type="entry name" value="LysM"/>
    <property type="match status" value="1"/>
</dbReference>
<feature type="domain" description="RING-type" evidence="3">
    <location>
        <begin position="14"/>
        <end position="57"/>
    </location>
</feature>
<evidence type="ECO:0000313" key="4">
    <source>
        <dbReference type="EMBL" id="CUS08936.1"/>
    </source>
</evidence>
<feature type="compositionally biased region" description="Gly residues" evidence="2">
    <location>
        <begin position="235"/>
        <end position="249"/>
    </location>
</feature>
<feature type="region of interest" description="Disordered" evidence="2">
    <location>
        <begin position="64"/>
        <end position="99"/>
    </location>
</feature>
<feature type="region of interest" description="Disordered" evidence="2">
    <location>
        <begin position="143"/>
        <end position="162"/>
    </location>
</feature>
<keyword evidence="1" id="KW-0863">Zinc-finger</keyword>
<keyword evidence="1" id="KW-0479">Metal-binding</keyword>
<organism evidence="4 5">
    <name type="scientific">Tuber aestivum</name>
    <name type="common">summer truffle</name>
    <dbReference type="NCBI Taxonomy" id="59557"/>
    <lineage>
        <taxon>Eukaryota</taxon>
        <taxon>Fungi</taxon>
        <taxon>Dikarya</taxon>
        <taxon>Ascomycota</taxon>
        <taxon>Pezizomycotina</taxon>
        <taxon>Pezizomycetes</taxon>
        <taxon>Pezizales</taxon>
        <taxon>Tuberaceae</taxon>
        <taxon>Tuber</taxon>
    </lineage>
</organism>
<name>A0A292PN38_9PEZI</name>
<evidence type="ECO:0000256" key="1">
    <source>
        <dbReference type="PROSITE-ProRule" id="PRU00175"/>
    </source>
</evidence>
<dbReference type="Proteomes" id="UP001412239">
    <property type="component" value="Unassembled WGS sequence"/>
</dbReference>
<dbReference type="InterPro" id="IPR018392">
    <property type="entry name" value="LysM"/>
</dbReference>
<proteinExistence type="predicted"/>
<dbReference type="EMBL" id="LN891106">
    <property type="protein sequence ID" value="CUS08936.1"/>
    <property type="molecule type" value="Genomic_DNA"/>
</dbReference>
<feature type="region of interest" description="Disordered" evidence="2">
    <location>
        <begin position="223"/>
        <end position="249"/>
    </location>
</feature>
<evidence type="ECO:0000259" key="3">
    <source>
        <dbReference type="PROSITE" id="PS50089"/>
    </source>
</evidence>
<accession>A0A292PN38</accession>
<gene>
    <name evidence="4" type="ORF">GSTUAT00006995001</name>
</gene>
<dbReference type="Gene3D" id="3.10.350.10">
    <property type="entry name" value="LysM domain"/>
    <property type="match status" value="1"/>
</dbReference>
<evidence type="ECO:0000313" key="5">
    <source>
        <dbReference type="Proteomes" id="UP001412239"/>
    </source>
</evidence>
<dbReference type="InterPro" id="IPR045030">
    <property type="entry name" value="LYSM1-4"/>
</dbReference>
<dbReference type="InterPro" id="IPR036779">
    <property type="entry name" value="LysM_dom_sf"/>
</dbReference>
<feature type="non-terminal residue" evidence="4">
    <location>
        <position position="1"/>
    </location>
</feature>
<evidence type="ECO:0000256" key="2">
    <source>
        <dbReference type="SAM" id="MobiDB-lite"/>
    </source>
</evidence>
<keyword evidence="1" id="KW-0862">Zinc</keyword>
<sequence length="249" mass="27389">MPLPAYTSTYQIHCSTCTHSVDHQKSDSRHLNCCGRIVCGDCISRNPRFGIYCPFCQSSCSKGGGDGEGEAKRESPFRPLPPPYAPAAPSPPPPSYSTSSGVIHYIRATDTLPTIALQYNLPLPLLRSHNRIFSDHLLHGRRSVDIPSPPYTGPSLSPAPEDVEGESRKAAAKRFQLKTKCLDADVVDVCLREAEWDEELAVKNWEMDEKWVRDNPMLERSVGKGKSKEVVSGKKSGGGSKWGLRGFGY</sequence>
<dbReference type="AlphaFoldDB" id="A0A292PN38"/>
<dbReference type="PANTHER" id="PTHR20932">
    <property type="entry name" value="LYSM AND PUTATIVE PEPTIDOGLYCAN-BINDING DOMAIN-CONTAINING PROTEIN"/>
    <property type="match status" value="1"/>
</dbReference>
<protein>
    <recommendedName>
        <fullName evidence="3">RING-type domain-containing protein</fullName>
    </recommendedName>
</protein>
<feature type="compositionally biased region" description="Pro residues" evidence="2">
    <location>
        <begin position="78"/>
        <end position="95"/>
    </location>
</feature>
<reference evidence="4" key="1">
    <citation type="submission" date="2015-10" db="EMBL/GenBank/DDBJ databases">
        <authorList>
            <person name="Regsiter A."/>
            <person name="william w."/>
        </authorList>
    </citation>
    <scope>NUCLEOTIDE SEQUENCE</scope>
    <source>
        <strain evidence="4">Montdore</strain>
    </source>
</reference>
<dbReference type="InterPro" id="IPR001841">
    <property type="entry name" value="Znf_RING"/>
</dbReference>
<dbReference type="PROSITE" id="PS50089">
    <property type="entry name" value="ZF_RING_2"/>
    <property type="match status" value="1"/>
</dbReference>
<dbReference type="PANTHER" id="PTHR20932:SF31">
    <property type="entry name" value="RING-TYPE DOMAIN-CONTAINING PROTEIN"/>
    <property type="match status" value="1"/>
</dbReference>
<keyword evidence="5" id="KW-1185">Reference proteome</keyword>
<dbReference type="GO" id="GO:0008270">
    <property type="term" value="F:zinc ion binding"/>
    <property type="evidence" value="ECO:0007669"/>
    <property type="project" value="UniProtKB-KW"/>
</dbReference>